<evidence type="ECO:0000256" key="6">
    <source>
        <dbReference type="RuleBase" id="RU361192"/>
    </source>
</evidence>
<dbReference type="Pfam" id="PF07532">
    <property type="entry name" value="Big_4"/>
    <property type="match status" value="1"/>
</dbReference>
<dbReference type="InterPro" id="IPR011081">
    <property type="entry name" value="Big_4"/>
</dbReference>
<name>A0A6S6R7R0_9FIRM</name>
<keyword evidence="4 6" id="KW-0378">Hydrolase</keyword>
<dbReference type="SUPFAM" id="SSF51445">
    <property type="entry name" value="(Trans)glycosidases"/>
    <property type="match status" value="1"/>
</dbReference>
<dbReference type="Gene3D" id="3.20.20.80">
    <property type="entry name" value="Glycosidases"/>
    <property type="match status" value="1"/>
</dbReference>
<protein>
    <recommendedName>
        <fullName evidence="3 6">Arabinogalactan endo-beta-1,4-galactanase</fullName>
        <ecNumber evidence="3 6">3.2.1.89</ecNumber>
    </recommendedName>
</protein>
<dbReference type="Pfam" id="PF07745">
    <property type="entry name" value="Glyco_hydro_53"/>
    <property type="match status" value="1"/>
</dbReference>
<comment type="catalytic activity">
    <reaction evidence="1 6">
        <text>The enzyme specifically hydrolyzes (1-&gt;4)-beta-D-galactosidic linkages in type I arabinogalactans.</text>
        <dbReference type="EC" id="3.2.1.89"/>
    </reaction>
</comment>
<dbReference type="InterPro" id="IPR017853">
    <property type="entry name" value="GH"/>
</dbReference>
<evidence type="ECO:0000313" key="7">
    <source>
        <dbReference type="EMBL" id="BCJ96077.1"/>
    </source>
</evidence>
<proteinExistence type="inferred from homology"/>
<dbReference type="RefSeq" id="WP_184091788.1">
    <property type="nucleotide sequence ID" value="NZ_AP023367.1"/>
</dbReference>
<evidence type="ECO:0000256" key="4">
    <source>
        <dbReference type="ARBA" id="ARBA00022801"/>
    </source>
</evidence>
<dbReference type="GO" id="GO:0015926">
    <property type="term" value="F:glucosidase activity"/>
    <property type="evidence" value="ECO:0007669"/>
    <property type="project" value="InterPro"/>
</dbReference>
<dbReference type="EMBL" id="AP023367">
    <property type="protein sequence ID" value="BCJ96077.1"/>
    <property type="molecule type" value="Genomic_DNA"/>
</dbReference>
<comment type="similarity">
    <text evidence="2 6">Belongs to the glycosyl hydrolase 53 family.</text>
</comment>
<keyword evidence="8" id="KW-1185">Reference proteome</keyword>
<evidence type="ECO:0000256" key="5">
    <source>
        <dbReference type="ARBA" id="ARBA00023295"/>
    </source>
</evidence>
<dbReference type="AlphaFoldDB" id="A0A6S6R7R0"/>
<dbReference type="Proteomes" id="UP000515561">
    <property type="component" value="Chromosome"/>
</dbReference>
<dbReference type="EC" id="3.2.1.89" evidence="3 6"/>
<dbReference type="InterPro" id="IPR011683">
    <property type="entry name" value="Glyco_hydro_53"/>
</dbReference>
<keyword evidence="5 6" id="KW-0326">Glycosidase</keyword>
<evidence type="ECO:0000256" key="3">
    <source>
        <dbReference type="ARBA" id="ARBA00012556"/>
    </source>
</evidence>
<dbReference type="GO" id="GO:0031218">
    <property type="term" value="F:arabinogalactan endo-1,4-beta-galactosidase activity"/>
    <property type="evidence" value="ECO:0007669"/>
    <property type="project" value="UniProtKB-EC"/>
</dbReference>
<sequence length="570" mass="65184">MNFIKGMDISFLTELLDCGVCFRDKEGNRREIFELLKENGVNSIRLRLWNEPENVIESKGYCNLDHTIAMAKRIKENHMSFFLDFHYSDFWADPGKQEKPKAWKELDKEGLIQAVYEYTKQVLNTLKKEGVLPDLVQIGNEIRSGMLFPDGEVPDYHGLVQLINAGIRAVREFAGVQVVIHLDQGGRYHYLRDWFDAAISQGLDAFDIIGLSYYPFWHGTFADLKESMVKLVKRYQKPIIIAETAHAWRKTEDGFIGEQQEKIAGFPATPEGQRKVLDLVMSITASLEDDMGLGIYYWEPVVVPEDGVPGWSSNMGIFDEEAKALPALESFRFTKTKEEIINPVKIYMPEPIVVTVGEVTPLPKSIRVLYSDGSVTNLPVWWEEYDTKQAGEILVRGWVNEISKKVRITLSVMEKLAKDYNFIPNGNFENGLTGWQIQKSDVRVLTELRPDFIEPFPAPPKHYVYLESPMNFQFCMHHTIEGIKNGEYVLKVEYMGSNTTGVDVKIYAKTDENRAKEAIIYPTDENWVTYELSNIIIEKGKIEVGIKLTSPPVFGKVRRFALIKMPNSHA</sequence>
<dbReference type="Gene3D" id="2.60.120.260">
    <property type="entry name" value="Galactose-binding domain-like"/>
    <property type="match status" value="1"/>
</dbReference>
<accession>A0A6S6R7R0</accession>
<dbReference type="PANTHER" id="PTHR34983">
    <property type="entry name" value="ARABINOGALACTAN ENDO-BETA-1,4-GALACTANASE A"/>
    <property type="match status" value="1"/>
</dbReference>
<dbReference type="KEGG" id="acel:acsn021_36460"/>
<organism evidence="7 8">
    <name type="scientific">Anaerocolumna cellulosilytica</name>
    <dbReference type="NCBI Taxonomy" id="433286"/>
    <lineage>
        <taxon>Bacteria</taxon>
        <taxon>Bacillati</taxon>
        <taxon>Bacillota</taxon>
        <taxon>Clostridia</taxon>
        <taxon>Lachnospirales</taxon>
        <taxon>Lachnospiraceae</taxon>
        <taxon>Anaerocolumna</taxon>
    </lineage>
</organism>
<gene>
    <name evidence="7" type="ORF">acsn021_36460</name>
</gene>
<evidence type="ECO:0000256" key="2">
    <source>
        <dbReference type="ARBA" id="ARBA00010687"/>
    </source>
</evidence>
<dbReference type="GO" id="GO:0045490">
    <property type="term" value="P:pectin catabolic process"/>
    <property type="evidence" value="ECO:0007669"/>
    <property type="project" value="TreeGrafter"/>
</dbReference>
<reference evidence="7 8" key="1">
    <citation type="journal article" date="2016" name="Int. J. Syst. Evol. Microbiol.">
        <title>Descriptions of Anaerotaenia torta gen. nov., sp. nov. and Anaerocolumna cellulosilytica gen. nov., sp. nov. isolated from a methanogenic reactor of cattle waste.</title>
        <authorList>
            <person name="Uek A."/>
            <person name="Ohtaki Y."/>
            <person name="Kaku N."/>
            <person name="Ueki K."/>
        </authorList>
    </citation>
    <scope>NUCLEOTIDE SEQUENCE [LARGE SCALE GENOMIC DNA]</scope>
    <source>
        <strain evidence="7 8">SN021</strain>
    </source>
</reference>
<evidence type="ECO:0000256" key="1">
    <source>
        <dbReference type="ARBA" id="ARBA00001695"/>
    </source>
</evidence>
<evidence type="ECO:0000313" key="8">
    <source>
        <dbReference type="Proteomes" id="UP000515561"/>
    </source>
</evidence>
<dbReference type="PANTHER" id="PTHR34983:SF1">
    <property type="entry name" value="ARABINOGALACTAN ENDO-BETA-1,4-GALACTANASE A"/>
    <property type="match status" value="1"/>
</dbReference>